<dbReference type="PANTHER" id="PTHR24123">
    <property type="entry name" value="ANKYRIN REPEAT-CONTAINING"/>
    <property type="match status" value="1"/>
</dbReference>
<dbReference type="InterPro" id="IPR051165">
    <property type="entry name" value="Multifunctional_ANK_Repeat"/>
</dbReference>
<comment type="caution">
    <text evidence="4">The sequence shown here is derived from an EMBL/GenBank/DDBJ whole genome shotgun (WGS) entry which is preliminary data.</text>
</comment>
<reference evidence="4 5" key="1">
    <citation type="submission" date="2023-01" db="EMBL/GenBank/DDBJ databases">
        <title>Analysis of 21 Apiospora genomes using comparative genomics revels a genus with tremendous synthesis potential of carbohydrate active enzymes and secondary metabolites.</title>
        <authorList>
            <person name="Sorensen T."/>
        </authorList>
    </citation>
    <scope>NUCLEOTIDE SEQUENCE [LARGE SCALE GENOMIC DNA]</scope>
    <source>
        <strain evidence="4 5">CBS 33761</strain>
    </source>
</reference>
<sequence>MCSSDPDSPSFFGRPSWAAAAHDHLEVLQFFLDRGARVQDPRDKDRANSEIGKTALGVAAYMGHQRILPRAIYFAAQGNRPDTLRCLLERYRETETRRNSFLRTLDSTLVCASRRGAALATGVLLEFGADPNESDNMPRSCLQNAARAGDAETVRLLVEAGASCEASWWVRRRTEPELEKTGRLRCDALTEAGARGYRDIEEIIEEAMDREAERAKEKGRRDQEGGGRKGWIRLMK</sequence>
<dbReference type="Proteomes" id="UP001444661">
    <property type="component" value="Unassembled WGS sequence"/>
</dbReference>
<protein>
    <recommendedName>
        <fullName evidence="6">Ankyrin</fullName>
    </recommendedName>
</protein>
<dbReference type="InterPro" id="IPR036770">
    <property type="entry name" value="Ankyrin_rpt-contain_sf"/>
</dbReference>
<evidence type="ECO:0000256" key="1">
    <source>
        <dbReference type="ARBA" id="ARBA00022737"/>
    </source>
</evidence>
<dbReference type="PANTHER" id="PTHR24123:SF33">
    <property type="entry name" value="PROTEIN HOS4"/>
    <property type="match status" value="1"/>
</dbReference>
<keyword evidence="5" id="KW-1185">Reference proteome</keyword>
<gene>
    <name evidence="4" type="ORF">PG993_000085</name>
</gene>
<feature type="compositionally biased region" description="Basic and acidic residues" evidence="3">
    <location>
        <begin position="211"/>
        <end position="227"/>
    </location>
</feature>
<dbReference type="EMBL" id="JAQQWK010000001">
    <property type="protein sequence ID" value="KAK8054858.1"/>
    <property type="molecule type" value="Genomic_DNA"/>
</dbReference>
<evidence type="ECO:0000256" key="3">
    <source>
        <dbReference type="SAM" id="MobiDB-lite"/>
    </source>
</evidence>
<keyword evidence="2" id="KW-0040">ANK repeat</keyword>
<evidence type="ECO:0000313" key="5">
    <source>
        <dbReference type="Proteomes" id="UP001444661"/>
    </source>
</evidence>
<evidence type="ECO:0000313" key="4">
    <source>
        <dbReference type="EMBL" id="KAK8054858.1"/>
    </source>
</evidence>
<name>A0ABR1UA94_9PEZI</name>
<keyword evidence="1" id="KW-0677">Repeat</keyword>
<organism evidence="4 5">
    <name type="scientific">Apiospora rasikravindrae</name>
    <dbReference type="NCBI Taxonomy" id="990691"/>
    <lineage>
        <taxon>Eukaryota</taxon>
        <taxon>Fungi</taxon>
        <taxon>Dikarya</taxon>
        <taxon>Ascomycota</taxon>
        <taxon>Pezizomycotina</taxon>
        <taxon>Sordariomycetes</taxon>
        <taxon>Xylariomycetidae</taxon>
        <taxon>Amphisphaeriales</taxon>
        <taxon>Apiosporaceae</taxon>
        <taxon>Apiospora</taxon>
    </lineage>
</organism>
<dbReference type="Gene3D" id="1.25.40.20">
    <property type="entry name" value="Ankyrin repeat-containing domain"/>
    <property type="match status" value="2"/>
</dbReference>
<feature type="region of interest" description="Disordered" evidence="3">
    <location>
        <begin position="211"/>
        <end position="236"/>
    </location>
</feature>
<evidence type="ECO:0008006" key="6">
    <source>
        <dbReference type="Google" id="ProtNLM"/>
    </source>
</evidence>
<evidence type="ECO:0000256" key="2">
    <source>
        <dbReference type="ARBA" id="ARBA00023043"/>
    </source>
</evidence>
<dbReference type="SUPFAM" id="SSF48403">
    <property type="entry name" value="Ankyrin repeat"/>
    <property type="match status" value="1"/>
</dbReference>
<proteinExistence type="predicted"/>
<accession>A0ABR1UA94</accession>